<gene>
    <name evidence="2" type="ORF">ETSY2_13020</name>
</gene>
<evidence type="ECO:0000313" key="3">
    <source>
        <dbReference type="Proteomes" id="UP000019140"/>
    </source>
</evidence>
<name>W4M9R4_9BACT</name>
<dbReference type="PANTHER" id="PTHR43130">
    <property type="entry name" value="ARAC-FAMILY TRANSCRIPTIONAL REGULATOR"/>
    <property type="match status" value="1"/>
</dbReference>
<protein>
    <recommendedName>
        <fullName evidence="1">DJ-1/PfpI domain-containing protein</fullName>
    </recommendedName>
</protein>
<keyword evidence="3" id="KW-1185">Reference proteome</keyword>
<evidence type="ECO:0000313" key="2">
    <source>
        <dbReference type="EMBL" id="ETX07124.1"/>
    </source>
</evidence>
<dbReference type="SUPFAM" id="SSF52317">
    <property type="entry name" value="Class I glutamine amidotransferase-like"/>
    <property type="match status" value="1"/>
</dbReference>
<accession>W4M9R4</accession>
<dbReference type="Gene3D" id="3.40.50.880">
    <property type="match status" value="1"/>
</dbReference>
<dbReference type="InterPro" id="IPR002818">
    <property type="entry name" value="DJ-1/PfpI"/>
</dbReference>
<comment type="caution">
    <text evidence="2">The sequence shown here is derived from an EMBL/GenBank/DDBJ whole genome shotgun (WGS) entry which is preliminary data.</text>
</comment>
<dbReference type="Pfam" id="PF01965">
    <property type="entry name" value="DJ-1_PfpI"/>
    <property type="match status" value="1"/>
</dbReference>
<reference evidence="2 3" key="1">
    <citation type="journal article" date="2014" name="Nature">
        <title>An environmental bacterial taxon with a large and distinct metabolic repertoire.</title>
        <authorList>
            <person name="Wilson M.C."/>
            <person name="Mori T."/>
            <person name="Ruckert C."/>
            <person name="Uria A.R."/>
            <person name="Helf M.J."/>
            <person name="Takada K."/>
            <person name="Gernert C."/>
            <person name="Steffens U.A."/>
            <person name="Heycke N."/>
            <person name="Schmitt S."/>
            <person name="Rinke C."/>
            <person name="Helfrich E.J."/>
            <person name="Brachmann A.O."/>
            <person name="Gurgui C."/>
            <person name="Wakimoto T."/>
            <person name="Kracht M."/>
            <person name="Crusemann M."/>
            <person name="Hentschel U."/>
            <person name="Abe I."/>
            <person name="Matsunaga S."/>
            <person name="Kalinowski J."/>
            <person name="Takeyama H."/>
            <person name="Piel J."/>
        </authorList>
    </citation>
    <scope>NUCLEOTIDE SEQUENCE [LARGE SCALE GENOMIC DNA]</scope>
    <source>
        <strain evidence="3">TSY2</strain>
    </source>
</reference>
<dbReference type="Proteomes" id="UP000019140">
    <property type="component" value="Unassembled WGS sequence"/>
</dbReference>
<proteinExistence type="predicted"/>
<dbReference type="InterPro" id="IPR029062">
    <property type="entry name" value="Class_I_gatase-like"/>
</dbReference>
<organism evidence="2 3">
    <name type="scientific">Candidatus Entotheonella gemina</name>
    <dbReference type="NCBI Taxonomy" id="1429439"/>
    <lineage>
        <taxon>Bacteria</taxon>
        <taxon>Pseudomonadati</taxon>
        <taxon>Nitrospinota/Tectimicrobiota group</taxon>
        <taxon>Candidatus Tectimicrobiota</taxon>
        <taxon>Candidatus Entotheonellia</taxon>
        <taxon>Candidatus Entotheonellales</taxon>
        <taxon>Candidatus Entotheonellaceae</taxon>
        <taxon>Candidatus Entotheonella</taxon>
    </lineage>
</organism>
<dbReference type="PANTHER" id="PTHR43130:SF15">
    <property type="entry name" value="THIJ_PFPI FAMILY PROTEIN (AFU_ORTHOLOGUE AFUA_5G14240)"/>
    <property type="match status" value="1"/>
</dbReference>
<dbReference type="AlphaFoldDB" id="W4M9R4"/>
<sequence length="211" mass="22749">MSEVPTIRRVAIALFEDFTVLDMYGPVQAFASCRVPNPDGGFTRLFEMFTMAEQAGVVRSGEGPPSVAEHRFADAPSYDLLLIPGGFGTRAAVSKSSFLDQLGAASQRAATTATVCTGSALLARTGLLDHRPATSNKLAWDWVVQQGPQVQWIRQARWVDDGDIITSSGVSAGIDMALSLIARLHGREMALTSARNMEYIRNEDAANDPFA</sequence>
<evidence type="ECO:0000259" key="1">
    <source>
        <dbReference type="Pfam" id="PF01965"/>
    </source>
</evidence>
<dbReference type="InterPro" id="IPR052158">
    <property type="entry name" value="INH-QAR"/>
</dbReference>
<dbReference type="EMBL" id="AZHX01000523">
    <property type="protein sequence ID" value="ETX07124.1"/>
    <property type="molecule type" value="Genomic_DNA"/>
</dbReference>
<feature type="domain" description="DJ-1/PfpI" evidence="1">
    <location>
        <begin position="8"/>
        <end position="182"/>
    </location>
</feature>
<dbReference type="HOGENOM" id="CLU_000445_44_8_7"/>
<dbReference type="CDD" id="cd03139">
    <property type="entry name" value="GATase1_PfpI_2"/>
    <property type="match status" value="1"/>
</dbReference>